<keyword evidence="1" id="KW-0175">Coiled coil</keyword>
<dbReference type="InParanoid" id="A2DWA3"/>
<evidence type="ECO:0000256" key="1">
    <source>
        <dbReference type="SAM" id="Coils"/>
    </source>
</evidence>
<evidence type="ECO:0008006" key="4">
    <source>
        <dbReference type="Google" id="ProtNLM"/>
    </source>
</evidence>
<evidence type="ECO:0000313" key="2">
    <source>
        <dbReference type="EMBL" id="EAY15243.1"/>
    </source>
</evidence>
<evidence type="ECO:0000313" key="3">
    <source>
        <dbReference type="Proteomes" id="UP000001542"/>
    </source>
</evidence>
<feature type="coiled-coil region" evidence="1">
    <location>
        <begin position="258"/>
        <end position="306"/>
    </location>
</feature>
<gene>
    <name evidence="2" type="ORF">TVAG_393860</name>
</gene>
<dbReference type="RefSeq" id="XP_001327466.1">
    <property type="nucleotide sequence ID" value="XM_001327431.1"/>
</dbReference>
<name>A2DWA3_TRIV3</name>
<reference evidence="2" key="2">
    <citation type="journal article" date="2007" name="Science">
        <title>Draft genome sequence of the sexually transmitted pathogen Trichomonas vaginalis.</title>
        <authorList>
            <person name="Carlton J.M."/>
            <person name="Hirt R.P."/>
            <person name="Silva J.C."/>
            <person name="Delcher A.L."/>
            <person name="Schatz M."/>
            <person name="Zhao Q."/>
            <person name="Wortman J.R."/>
            <person name="Bidwell S.L."/>
            <person name="Alsmark U.C.M."/>
            <person name="Besteiro S."/>
            <person name="Sicheritz-Ponten T."/>
            <person name="Noel C.J."/>
            <person name="Dacks J.B."/>
            <person name="Foster P.G."/>
            <person name="Simillion C."/>
            <person name="Van de Peer Y."/>
            <person name="Miranda-Saavedra D."/>
            <person name="Barton G.J."/>
            <person name="Westrop G.D."/>
            <person name="Mueller S."/>
            <person name="Dessi D."/>
            <person name="Fiori P.L."/>
            <person name="Ren Q."/>
            <person name="Paulsen I."/>
            <person name="Zhang H."/>
            <person name="Bastida-Corcuera F.D."/>
            <person name="Simoes-Barbosa A."/>
            <person name="Brown M.T."/>
            <person name="Hayes R.D."/>
            <person name="Mukherjee M."/>
            <person name="Okumura C.Y."/>
            <person name="Schneider R."/>
            <person name="Smith A.J."/>
            <person name="Vanacova S."/>
            <person name="Villalvazo M."/>
            <person name="Haas B.J."/>
            <person name="Pertea M."/>
            <person name="Feldblyum T.V."/>
            <person name="Utterback T.R."/>
            <person name="Shu C.L."/>
            <person name="Osoegawa K."/>
            <person name="de Jong P.J."/>
            <person name="Hrdy I."/>
            <person name="Horvathova L."/>
            <person name="Zubacova Z."/>
            <person name="Dolezal P."/>
            <person name="Malik S.B."/>
            <person name="Logsdon J.M. Jr."/>
            <person name="Henze K."/>
            <person name="Gupta A."/>
            <person name="Wang C.C."/>
            <person name="Dunne R.L."/>
            <person name="Upcroft J.A."/>
            <person name="Upcroft P."/>
            <person name="White O."/>
            <person name="Salzberg S.L."/>
            <person name="Tang P."/>
            <person name="Chiu C.-H."/>
            <person name="Lee Y.-S."/>
            <person name="Embley T.M."/>
            <person name="Coombs G.H."/>
            <person name="Mottram J.C."/>
            <person name="Tachezy J."/>
            <person name="Fraser-Liggett C.M."/>
            <person name="Johnson P.J."/>
        </authorList>
    </citation>
    <scope>NUCLEOTIDE SEQUENCE [LARGE SCALE GENOMIC DNA]</scope>
    <source>
        <strain evidence="2">G3</strain>
    </source>
</reference>
<dbReference type="KEGG" id="tva:4773242"/>
<organism evidence="2 3">
    <name type="scientific">Trichomonas vaginalis (strain ATCC PRA-98 / G3)</name>
    <dbReference type="NCBI Taxonomy" id="412133"/>
    <lineage>
        <taxon>Eukaryota</taxon>
        <taxon>Metamonada</taxon>
        <taxon>Parabasalia</taxon>
        <taxon>Trichomonadida</taxon>
        <taxon>Trichomonadidae</taxon>
        <taxon>Trichomonas</taxon>
    </lineage>
</organism>
<dbReference type="VEuPathDB" id="TrichDB:TVAG_393860"/>
<protein>
    <recommendedName>
        <fullName evidence="4">Translin-associated factor X-interacting protein 1 N-terminal domain-containing protein</fullName>
    </recommendedName>
</protein>
<dbReference type="AlphaFoldDB" id="A2DWA3"/>
<keyword evidence="3" id="KW-1185">Reference proteome</keyword>
<proteinExistence type="predicted"/>
<accession>A2DWA3</accession>
<feature type="coiled-coil region" evidence="1">
    <location>
        <begin position="121"/>
        <end position="201"/>
    </location>
</feature>
<dbReference type="SMR" id="A2DWA3"/>
<dbReference type="Proteomes" id="UP000001542">
    <property type="component" value="Unassembled WGS sequence"/>
</dbReference>
<reference evidence="2" key="1">
    <citation type="submission" date="2006-10" db="EMBL/GenBank/DDBJ databases">
        <authorList>
            <person name="Amadeo P."/>
            <person name="Zhao Q."/>
            <person name="Wortman J."/>
            <person name="Fraser-Liggett C."/>
            <person name="Carlton J."/>
        </authorList>
    </citation>
    <scope>NUCLEOTIDE SEQUENCE</scope>
    <source>
        <strain evidence="2">G3</strain>
    </source>
</reference>
<dbReference type="VEuPathDB" id="TrichDB:TVAGG3_0279540"/>
<dbReference type="EMBL" id="DS113258">
    <property type="protein sequence ID" value="EAY15243.1"/>
    <property type="molecule type" value="Genomic_DNA"/>
</dbReference>
<sequence>MNLKSKTPRLYLSKPSKSQVIFVPNLLKTKRSIPLTSSEFNLHPKQELSQEQFISKLTEQLDEADSHNLTQEERFKVHQNFFNKLIDRFEVKNKPFTKIKQGYEAILNSLREQGTKTITVNNETQEYDDNFKDEIKNLQEKLVTKREKYKTLLASLNKLIADISSENQTHMRDIDTYKDANANLEIRKLNAEATYADLKARYQKKLAKYDKTLKYQRDATDKTKSLEVEIANQINNLAFLISDCENTNHEIGNIDVEVENINSQISQTDEEYKKLSRTIEEKEEYAKQLENEITELNDQIQNSRSFDENLMSQLYPVAKSLRLAARSISKMNNPTELLELCINKFREIENENNEDPAETEEPIE</sequence>